<dbReference type="PANTHER" id="PTHR36812:SF9">
    <property type="entry name" value="MYB-LIKE PROTEIN X ISOFORM X1"/>
    <property type="match status" value="1"/>
</dbReference>
<name>A0A6H5J4Y8_9HYME</name>
<organism evidence="4 5">
    <name type="scientific">Trichogramma brassicae</name>
    <dbReference type="NCBI Taxonomy" id="86971"/>
    <lineage>
        <taxon>Eukaryota</taxon>
        <taxon>Metazoa</taxon>
        <taxon>Ecdysozoa</taxon>
        <taxon>Arthropoda</taxon>
        <taxon>Hexapoda</taxon>
        <taxon>Insecta</taxon>
        <taxon>Pterygota</taxon>
        <taxon>Neoptera</taxon>
        <taxon>Endopterygota</taxon>
        <taxon>Hymenoptera</taxon>
        <taxon>Apocrita</taxon>
        <taxon>Proctotrupomorpha</taxon>
        <taxon>Chalcidoidea</taxon>
        <taxon>Trichogrammatidae</taxon>
        <taxon>Trichogramma</taxon>
    </lineage>
</organism>
<feature type="region of interest" description="Disordered" evidence="2">
    <location>
        <begin position="987"/>
        <end position="1013"/>
    </location>
</feature>
<evidence type="ECO:0000256" key="2">
    <source>
        <dbReference type="SAM" id="MobiDB-lite"/>
    </source>
</evidence>
<dbReference type="SUPFAM" id="SSF48403">
    <property type="entry name" value="Ankyrin repeat"/>
    <property type="match status" value="1"/>
</dbReference>
<feature type="compositionally biased region" description="Basic and acidic residues" evidence="2">
    <location>
        <begin position="195"/>
        <end position="208"/>
    </location>
</feature>
<dbReference type="AlphaFoldDB" id="A0A6H5J4Y8"/>
<keyword evidence="5" id="KW-1185">Reference proteome</keyword>
<dbReference type="InterPro" id="IPR000477">
    <property type="entry name" value="RT_dom"/>
</dbReference>
<proteinExistence type="predicted"/>
<keyword evidence="1" id="KW-0175">Coiled coil</keyword>
<protein>
    <recommendedName>
        <fullName evidence="3">Reverse transcriptase domain-containing protein</fullName>
    </recommendedName>
</protein>
<feature type="compositionally biased region" description="Basic and acidic residues" evidence="2">
    <location>
        <begin position="216"/>
        <end position="376"/>
    </location>
</feature>
<dbReference type="SUPFAM" id="SSF54001">
    <property type="entry name" value="Cysteine proteinases"/>
    <property type="match status" value="1"/>
</dbReference>
<feature type="region of interest" description="Disordered" evidence="2">
    <location>
        <begin position="168"/>
        <end position="486"/>
    </location>
</feature>
<reference evidence="4 5" key="1">
    <citation type="submission" date="2020-02" db="EMBL/GenBank/DDBJ databases">
        <authorList>
            <person name="Ferguson B K."/>
        </authorList>
    </citation>
    <scope>NUCLEOTIDE SEQUENCE [LARGE SCALE GENOMIC DNA]</scope>
</reference>
<evidence type="ECO:0000313" key="4">
    <source>
        <dbReference type="EMBL" id="CAB0043229.1"/>
    </source>
</evidence>
<dbReference type="Proteomes" id="UP000479190">
    <property type="component" value="Unassembled WGS sequence"/>
</dbReference>
<evidence type="ECO:0000256" key="1">
    <source>
        <dbReference type="SAM" id="Coils"/>
    </source>
</evidence>
<dbReference type="InterPro" id="IPR038765">
    <property type="entry name" value="Papain-like_cys_pep_sf"/>
</dbReference>
<dbReference type="InterPro" id="IPR036770">
    <property type="entry name" value="Ankyrin_rpt-contain_sf"/>
</dbReference>
<gene>
    <name evidence="4" type="ORF">TBRA_LOCUS14817</name>
</gene>
<feature type="compositionally biased region" description="Basic and acidic residues" evidence="2">
    <location>
        <begin position="384"/>
        <end position="486"/>
    </location>
</feature>
<dbReference type="CDD" id="cd02257">
    <property type="entry name" value="Peptidase_C19"/>
    <property type="match status" value="1"/>
</dbReference>
<evidence type="ECO:0000259" key="3">
    <source>
        <dbReference type="PROSITE" id="PS50878"/>
    </source>
</evidence>
<feature type="region of interest" description="Disordered" evidence="2">
    <location>
        <begin position="1127"/>
        <end position="1152"/>
    </location>
</feature>
<feature type="compositionally biased region" description="Basic and acidic residues" evidence="2">
    <location>
        <begin position="174"/>
        <end position="187"/>
    </location>
</feature>
<dbReference type="Pfam" id="PF00078">
    <property type="entry name" value="RVT_1"/>
    <property type="match status" value="1"/>
</dbReference>
<feature type="domain" description="Reverse transcriptase" evidence="3">
    <location>
        <begin position="591"/>
        <end position="949"/>
    </location>
</feature>
<dbReference type="OrthoDB" id="10063525at2759"/>
<evidence type="ECO:0000313" key="5">
    <source>
        <dbReference type="Proteomes" id="UP000479190"/>
    </source>
</evidence>
<dbReference type="PROSITE" id="PS50878">
    <property type="entry name" value="RT_POL"/>
    <property type="match status" value="1"/>
</dbReference>
<dbReference type="EMBL" id="CADCXV010001283">
    <property type="protein sequence ID" value="CAB0043229.1"/>
    <property type="molecule type" value="Genomic_DNA"/>
</dbReference>
<accession>A0A6H5J4Y8</accession>
<sequence>MSCPTLVHYSCAFTCEQRPVLFARVKRHLYVLYITYSCVCKQDFFLRKFIKDAKSNVELLLRRGADPNIADIQGQTALHIICCSRTLIIDDDEILKLIFQIMENMLRILNINAIDEFGHTPLFYAVTRILPNISDEAYQKEEIDKNKKRKKIYRSDEAYQKEEIDKNKKRNKIYRSDEAYQKEEIDKNKKRNKTYRTDEAYKTEENDKNKKRNKTYRTDEAYQKKENDKNKERNETYRLDEAYQKIENDKYKERNETYRSDEAYKVEENDKNKKKNEIYRSNESYKVEENDKNKKRNEIYRSDESYKVEENDKNKKRNEIYRSDESYKEEENGKNKKRNEIYRSDESYKEEENGKNKKRNEIYRSDEAYQKEEIDKNKKRNKTYRTDEAYKTEENEKNKKRNENYRSDEAYQKKENDKNKERNEIYRSDEAYQKIENDKNRKRNETYRSDEAYKTEENDKNKERNKIYRSEEAYKTQENDKNRERNEKLPSRACLALWYCVCRHCCVRVRGMAMSVWAAAHASTHVPRWYSCMCALPLGRTHTNDRSFIGVRAHTQVCAAVYMPIGELTDKHCDLLNTRSNIPQEDIPYNAIRLFGENKLVDEYNMIRIQQEPGITYESISKDQILDKLSSEKKQKLLETSIFRHTIGGKYINDAEEQDAPEFLQAMIYEYTILRKIINNKLIYTTICYNCNYIHNDQQPNSIITLHLPSNSKSNILNIQNILDNNFNQYIKIQGSCPRCKTQLLHQACAINIDNVETIMLQLKIFKIVQEKKKFNIVKLKLKLSGMPNDTITINNRKFTFKSAIFHHGNTIDEVQRQDGTLTPSQYVSSGVPQGSTLGPLLFAAFINDLRSVLQNSSHMIYADDTQIYAHDYPSRISRLIRRVNADANRVAEWASRSSLSLNASKTTVMLLGSRAYISAFNFDSLPRIVVQGVPIDYSSSMRCLGVTLTPSLHWYAHARTKAQIARTMAQIARTMPQIARTMARKARTKTGNAQTKTQKARSKAQKAGAKAQKARTMAQNARTYNMSVDVFGRVLNDKQSNSRGVPGIGYKLTEDGLDFDIEDRRLCNVRAPADARDAINFETLYFNINSISEANEKVKNKFEAQIVELERRISLLEAASADESKKRSRRGVAQARAAQLSSETGGRARIG</sequence>
<dbReference type="PANTHER" id="PTHR36812">
    <property type="entry name" value="NEUROFILAMENT TRIPLET M PROTEIN-LIKE PROTEIN"/>
    <property type="match status" value="1"/>
</dbReference>
<feature type="coiled-coil region" evidence="1">
    <location>
        <begin position="1093"/>
        <end position="1127"/>
    </location>
</feature>
<dbReference type="Gene3D" id="1.25.40.20">
    <property type="entry name" value="Ankyrin repeat-containing domain"/>
    <property type="match status" value="1"/>
</dbReference>